<sequence>MKSWHLGLILSLLTLSAAAQDYTALCREEAQRGQVQACQKAIAVTPRDPDLHALLGQAYFASGLYNQGLKALREAVITSNGATEHRYRYAGFAALINEYPKAAQELELIVAAEPGHLKAWTLLADCYRYMKNRPDANRAGRKAAELGDPAEAYILAVRYNSGEDIKVDPAEELRWLERSAKAGYAAAIQDLVRFYADGRPGMPPDATKRDYWQRKAKKLN</sequence>
<feature type="signal peptide" evidence="1">
    <location>
        <begin position="1"/>
        <end position="19"/>
    </location>
</feature>
<protein>
    <submittedName>
        <fullName evidence="2">Sel1 repeat family protein</fullName>
    </submittedName>
</protein>
<dbReference type="EMBL" id="CP041636">
    <property type="protein sequence ID" value="QDO98624.1"/>
    <property type="molecule type" value="Genomic_DNA"/>
</dbReference>
<dbReference type="InterPro" id="IPR011990">
    <property type="entry name" value="TPR-like_helical_dom_sf"/>
</dbReference>
<evidence type="ECO:0000256" key="1">
    <source>
        <dbReference type="SAM" id="SignalP"/>
    </source>
</evidence>
<dbReference type="KEGG" id="fer:FNB15_15650"/>
<dbReference type="Proteomes" id="UP000317496">
    <property type="component" value="Chromosome"/>
</dbReference>
<dbReference type="OrthoDB" id="112232at2"/>
<organism evidence="2 3">
    <name type="scientific">Ferrovibrio terrae</name>
    <dbReference type="NCBI Taxonomy" id="2594003"/>
    <lineage>
        <taxon>Bacteria</taxon>
        <taxon>Pseudomonadati</taxon>
        <taxon>Pseudomonadota</taxon>
        <taxon>Alphaproteobacteria</taxon>
        <taxon>Rhodospirillales</taxon>
        <taxon>Rhodospirillaceae</taxon>
        <taxon>Ferrovibrio</taxon>
    </lineage>
</organism>
<accession>A0A516H497</accession>
<evidence type="ECO:0000313" key="2">
    <source>
        <dbReference type="EMBL" id="QDO98624.1"/>
    </source>
</evidence>
<keyword evidence="1" id="KW-0732">Signal</keyword>
<dbReference type="AlphaFoldDB" id="A0A516H497"/>
<evidence type="ECO:0000313" key="3">
    <source>
        <dbReference type="Proteomes" id="UP000317496"/>
    </source>
</evidence>
<keyword evidence="3" id="KW-1185">Reference proteome</keyword>
<dbReference type="Gene3D" id="1.25.40.10">
    <property type="entry name" value="Tetratricopeptide repeat domain"/>
    <property type="match status" value="2"/>
</dbReference>
<proteinExistence type="predicted"/>
<feature type="chain" id="PRO_5021837458" evidence="1">
    <location>
        <begin position="20"/>
        <end position="220"/>
    </location>
</feature>
<reference evidence="2 3" key="1">
    <citation type="submission" date="2019-07" db="EMBL/GenBank/DDBJ databases">
        <title>Genome sequencing for Ferrovibrio sp. K5.</title>
        <authorList>
            <person name="Park S.-J."/>
        </authorList>
    </citation>
    <scope>NUCLEOTIDE SEQUENCE [LARGE SCALE GENOMIC DNA]</scope>
    <source>
        <strain evidence="2 3">K5</strain>
    </source>
</reference>
<name>A0A516H497_9PROT</name>
<dbReference type="RefSeq" id="WP_144069605.1">
    <property type="nucleotide sequence ID" value="NZ_CP041636.1"/>
</dbReference>
<gene>
    <name evidence="2" type="ORF">FNB15_15650</name>
</gene>
<dbReference type="SUPFAM" id="SSF48452">
    <property type="entry name" value="TPR-like"/>
    <property type="match status" value="1"/>
</dbReference>